<protein>
    <submittedName>
        <fullName evidence="2">Rx_N domain-containing protein</fullName>
    </submittedName>
</protein>
<reference evidence="2" key="1">
    <citation type="submission" date="2020-12" db="UniProtKB">
        <authorList>
            <consortium name="WormBaseParasite"/>
        </authorList>
    </citation>
    <scope>IDENTIFICATION</scope>
    <source>
        <strain evidence="2">MHco3</strain>
    </source>
</reference>
<accession>A0A7I4Y2M6</accession>
<dbReference type="Proteomes" id="UP000025227">
    <property type="component" value="Unplaced"/>
</dbReference>
<organism evidence="1 2">
    <name type="scientific">Haemonchus contortus</name>
    <name type="common">Barber pole worm</name>
    <dbReference type="NCBI Taxonomy" id="6289"/>
    <lineage>
        <taxon>Eukaryota</taxon>
        <taxon>Metazoa</taxon>
        <taxon>Ecdysozoa</taxon>
        <taxon>Nematoda</taxon>
        <taxon>Chromadorea</taxon>
        <taxon>Rhabditida</taxon>
        <taxon>Rhabditina</taxon>
        <taxon>Rhabditomorpha</taxon>
        <taxon>Strongyloidea</taxon>
        <taxon>Trichostrongylidae</taxon>
        <taxon>Haemonchus</taxon>
    </lineage>
</organism>
<dbReference type="WBParaSite" id="HCON_00036648-00001">
    <property type="protein sequence ID" value="HCON_00036648-00001"/>
    <property type="gene ID" value="HCON_00036648"/>
</dbReference>
<evidence type="ECO:0000313" key="2">
    <source>
        <dbReference type="WBParaSite" id="HCON_00036648-00001"/>
    </source>
</evidence>
<keyword evidence="1" id="KW-1185">Reference proteome</keyword>
<sequence>MSSQHGGCCFICLSTYWHRNLHNEKMKDKLKIMSAYELDILPLLWRNVLFKNAHFCEHVCHSWLNRSKRTMVLTGGGMSKLEGTDYDLVQKEALRLEEMLDGLIDGMKRRAQITENKEHLLVFARKSGGRKQRVTWLPSGQQKIRGTWFGLAESLIEQYSVNLELEDVHEREMRVIIWKHFIFALLHHLIEYSTSNPERGGDRGN</sequence>
<dbReference type="AlphaFoldDB" id="A0A7I4Y2M6"/>
<dbReference type="OrthoDB" id="5802391at2759"/>
<evidence type="ECO:0000313" key="1">
    <source>
        <dbReference type="Proteomes" id="UP000025227"/>
    </source>
</evidence>
<proteinExistence type="predicted"/>
<name>A0A7I4Y2M6_HAECO</name>